<proteinExistence type="predicted"/>
<evidence type="ECO:0000313" key="1">
    <source>
        <dbReference type="EMBL" id="MFD1948886.1"/>
    </source>
</evidence>
<organism evidence="1 2">
    <name type="scientific">Nocardioides aestuarii</name>
    <dbReference type="NCBI Taxonomy" id="252231"/>
    <lineage>
        <taxon>Bacteria</taxon>
        <taxon>Bacillati</taxon>
        <taxon>Actinomycetota</taxon>
        <taxon>Actinomycetes</taxon>
        <taxon>Propionibacteriales</taxon>
        <taxon>Nocardioidaceae</taxon>
        <taxon>Nocardioides</taxon>
    </lineage>
</organism>
<dbReference type="Proteomes" id="UP001597351">
    <property type="component" value="Unassembled WGS sequence"/>
</dbReference>
<dbReference type="PANTHER" id="PTHR36221:SF1">
    <property type="entry name" value="DUF742 DOMAIN-CONTAINING PROTEIN"/>
    <property type="match status" value="1"/>
</dbReference>
<evidence type="ECO:0000313" key="2">
    <source>
        <dbReference type="Proteomes" id="UP001597351"/>
    </source>
</evidence>
<sequence length="122" mass="13548">MSSDDNHEDVETRAPRLVRSYTLTAGRTKTDVDLPVEATLRRQGFDDEGGETPRQRILRVCDSKSVAEVSALVKMPIGVVRVLLGDLVEEGLVRVQATLTDSSSTDERRDLIERTLRGLRAL</sequence>
<dbReference type="InterPro" id="IPR007995">
    <property type="entry name" value="DUF742"/>
</dbReference>
<dbReference type="Pfam" id="PF05331">
    <property type="entry name" value="DUF742"/>
    <property type="match status" value="1"/>
</dbReference>
<protein>
    <submittedName>
        <fullName evidence="1">DUF742 domain-containing protein</fullName>
    </submittedName>
</protein>
<dbReference type="PANTHER" id="PTHR36221">
    <property type="entry name" value="DUF742 DOMAIN-CONTAINING PROTEIN"/>
    <property type="match status" value="1"/>
</dbReference>
<comment type="caution">
    <text evidence="1">The sequence shown here is derived from an EMBL/GenBank/DDBJ whole genome shotgun (WGS) entry which is preliminary data.</text>
</comment>
<name>A0ABW4TTD9_9ACTN</name>
<dbReference type="EMBL" id="JBHUGD010000004">
    <property type="protein sequence ID" value="MFD1948886.1"/>
    <property type="molecule type" value="Genomic_DNA"/>
</dbReference>
<keyword evidence="2" id="KW-1185">Reference proteome</keyword>
<accession>A0ABW4TTD9</accession>
<reference evidence="2" key="1">
    <citation type="journal article" date="2019" name="Int. J. Syst. Evol. Microbiol.">
        <title>The Global Catalogue of Microorganisms (GCM) 10K type strain sequencing project: providing services to taxonomists for standard genome sequencing and annotation.</title>
        <authorList>
            <consortium name="The Broad Institute Genomics Platform"/>
            <consortium name="The Broad Institute Genome Sequencing Center for Infectious Disease"/>
            <person name="Wu L."/>
            <person name="Ma J."/>
        </authorList>
    </citation>
    <scope>NUCLEOTIDE SEQUENCE [LARGE SCALE GENOMIC DNA]</scope>
    <source>
        <strain evidence="2">CGMCC 1.12477</strain>
    </source>
</reference>
<dbReference type="RefSeq" id="WP_343921514.1">
    <property type="nucleotide sequence ID" value="NZ_BAAAJT010000003.1"/>
</dbReference>
<gene>
    <name evidence="1" type="ORF">ACFSDE_18935</name>
</gene>